<dbReference type="Pfam" id="PF00373">
    <property type="entry name" value="FERM_M"/>
    <property type="match status" value="1"/>
</dbReference>
<feature type="domain" description="FERM" evidence="2">
    <location>
        <begin position="1"/>
        <end position="274"/>
    </location>
</feature>
<keyword evidence="4" id="KW-1185">Reference proteome</keyword>
<accession>A0ABQ9GBI6</accession>
<dbReference type="PROSITE" id="PS50057">
    <property type="entry name" value="FERM_3"/>
    <property type="match status" value="1"/>
</dbReference>
<dbReference type="InterPro" id="IPR019749">
    <property type="entry name" value="Band_41_domain"/>
</dbReference>
<sequence length="333" mass="37641">MMSDVICMCTGLQLCDVISKWETALREKGSGKFENTRVIQLTYKNRLYWRHSAKMETDRERLLLCYQVNQQVINSRFPLNRELALELSALMAQIDFGEYNSDKGRGSGGVGGNPHHHVLQALDKFYPYRYKDGLSPDELRELQEKLTDKWASLKGRSLLDCVRIYLTCTRKWPFFGATLFQARVRGPGEGGMVWLAVFEDSVTLLELDTMQPVAKYPYTSVVTFGGCQDDFMLVVSAEEGGGSQKLLFSLSKPKVCMIQCQVDSRELCWLRIKSVVGLVIGRSTSFGVSCLRTWALDKLADAVGLLVALFCPHGLLRMELWLLLLAAVLCRLR</sequence>
<protein>
    <recommendedName>
        <fullName evidence="2">FERM domain-containing protein</fullName>
    </recommendedName>
</protein>
<dbReference type="InterPro" id="IPR000299">
    <property type="entry name" value="FERM_domain"/>
</dbReference>
<evidence type="ECO:0000313" key="3">
    <source>
        <dbReference type="EMBL" id="KAJ8869628.1"/>
    </source>
</evidence>
<dbReference type="Proteomes" id="UP001159363">
    <property type="component" value="Chromosome 12"/>
</dbReference>
<dbReference type="SMART" id="SM00295">
    <property type="entry name" value="B41"/>
    <property type="match status" value="1"/>
</dbReference>
<dbReference type="PANTHER" id="PTHR22903:SF8">
    <property type="entry name" value="MAX-1A"/>
    <property type="match status" value="1"/>
</dbReference>
<dbReference type="InterPro" id="IPR035963">
    <property type="entry name" value="FERM_2"/>
</dbReference>
<dbReference type="InterPro" id="IPR011993">
    <property type="entry name" value="PH-like_dom_sf"/>
</dbReference>
<dbReference type="Gene3D" id="2.30.29.30">
    <property type="entry name" value="Pleckstrin-homology domain (PH domain)/Phosphotyrosine-binding domain (PTB)"/>
    <property type="match status" value="1"/>
</dbReference>
<dbReference type="InterPro" id="IPR019748">
    <property type="entry name" value="FERM_central"/>
</dbReference>
<dbReference type="Gene3D" id="1.20.80.10">
    <property type="match status" value="2"/>
</dbReference>
<keyword evidence="1" id="KW-0677">Repeat</keyword>
<evidence type="ECO:0000256" key="1">
    <source>
        <dbReference type="ARBA" id="ARBA00022737"/>
    </source>
</evidence>
<dbReference type="InterPro" id="IPR014352">
    <property type="entry name" value="FERM/acyl-CoA-bd_prot_sf"/>
</dbReference>
<dbReference type="PANTHER" id="PTHR22903">
    <property type="entry name" value="PLEKHH PROTEIN"/>
    <property type="match status" value="1"/>
</dbReference>
<gene>
    <name evidence="3" type="ORF">PR048_028621</name>
</gene>
<proteinExistence type="predicted"/>
<name>A0ABQ9GBI6_9NEOP</name>
<organism evidence="3 4">
    <name type="scientific">Dryococelus australis</name>
    <dbReference type="NCBI Taxonomy" id="614101"/>
    <lineage>
        <taxon>Eukaryota</taxon>
        <taxon>Metazoa</taxon>
        <taxon>Ecdysozoa</taxon>
        <taxon>Arthropoda</taxon>
        <taxon>Hexapoda</taxon>
        <taxon>Insecta</taxon>
        <taxon>Pterygota</taxon>
        <taxon>Neoptera</taxon>
        <taxon>Polyneoptera</taxon>
        <taxon>Phasmatodea</taxon>
        <taxon>Verophasmatodea</taxon>
        <taxon>Anareolatae</taxon>
        <taxon>Phasmatidae</taxon>
        <taxon>Eurycanthinae</taxon>
        <taxon>Dryococelus</taxon>
    </lineage>
</organism>
<reference evidence="3 4" key="1">
    <citation type="submission" date="2023-02" db="EMBL/GenBank/DDBJ databases">
        <title>LHISI_Scaffold_Assembly.</title>
        <authorList>
            <person name="Stuart O.P."/>
            <person name="Cleave R."/>
            <person name="Magrath M.J.L."/>
            <person name="Mikheyev A.S."/>
        </authorList>
    </citation>
    <scope>NUCLEOTIDE SEQUENCE [LARGE SCALE GENOMIC DNA]</scope>
    <source>
        <strain evidence="3">Daus_M_001</strain>
        <tissue evidence="3">Leg muscle</tissue>
    </source>
</reference>
<comment type="caution">
    <text evidence="3">The sequence shown here is derived from an EMBL/GenBank/DDBJ whole genome shotgun (WGS) entry which is preliminary data.</text>
</comment>
<dbReference type="Pfam" id="PF02174">
    <property type="entry name" value="IRS"/>
    <property type="match status" value="1"/>
</dbReference>
<dbReference type="CDD" id="cd14473">
    <property type="entry name" value="FERM_B-lobe"/>
    <property type="match status" value="1"/>
</dbReference>
<dbReference type="InterPro" id="IPR002404">
    <property type="entry name" value="IRS_PTB"/>
</dbReference>
<evidence type="ECO:0000313" key="4">
    <source>
        <dbReference type="Proteomes" id="UP001159363"/>
    </source>
</evidence>
<dbReference type="SUPFAM" id="SSF47031">
    <property type="entry name" value="Second domain of FERM"/>
    <property type="match status" value="1"/>
</dbReference>
<evidence type="ECO:0000259" key="2">
    <source>
        <dbReference type="PROSITE" id="PS50057"/>
    </source>
</evidence>
<dbReference type="EMBL" id="JARBHB010000013">
    <property type="protein sequence ID" value="KAJ8869628.1"/>
    <property type="molecule type" value="Genomic_DNA"/>
</dbReference>